<evidence type="ECO:0000313" key="3">
    <source>
        <dbReference type="Proteomes" id="UP000014463"/>
    </source>
</evidence>
<dbReference type="Proteomes" id="UP000014463">
    <property type="component" value="Unassembled WGS sequence"/>
</dbReference>
<sequence>MITFHPKADTFGPITLFRIDGRNAGYIFQSLEGPYLIYFADVADAPCGVPLERSAVPGRRSIFAVDIPSMEEAISLVHRAYAERNTTNTTSNNTQFMARDAVTPCPVAPHQTVERATLSSPTPSSRMGRY</sequence>
<feature type="region of interest" description="Disordered" evidence="1">
    <location>
        <begin position="111"/>
        <end position="130"/>
    </location>
</feature>
<dbReference type="RefSeq" id="WP_016416773.1">
    <property type="nucleotide sequence ID" value="NZ_AUAB01000002.1"/>
</dbReference>
<dbReference type="OrthoDB" id="6174599at2"/>
<comment type="caution">
    <text evidence="2">The sequence shown here is derived from an EMBL/GenBank/DDBJ whole genome shotgun (WGS) entry which is preliminary data.</text>
</comment>
<keyword evidence="3" id="KW-1185">Reference proteome</keyword>
<evidence type="ECO:0000313" key="2">
    <source>
        <dbReference type="EMBL" id="EPC02369.1"/>
    </source>
</evidence>
<gene>
    <name evidence="2" type="ORF">L861_15140</name>
</gene>
<dbReference type="STRING" id="1121939.L861_15140"/>
<name>S2L3Q9_LITA3</name>
<dbReference type="PATRIC" id="fig|1121939.11.peg.2266"/>
<reference evidence="2 3" key="1">
    <citation type="journal article" date="2013" name="Genome Announc.">
        <title>Draft genome sequence of the moderately halophilic gammaproteobacterium Halomonas anticariensis FP35.</title>
        <authorList>
            <person name="Tahrioui A."/>
            <person name="Quesada E."/>
            <person name="Llamas I."/>
        </authorList>
    </citation>
    <scope>NUCLEOTIDE SEQUENCE [LARGE SCALE GENOMIC DNA]</scope>
    <source>
        <strain evidence="3">DSM 16096 / CECT 5854 / LMG 22089 / FP35</strain>
    </source>
</reference>
<evidence type="ECO:0000256" key="1">
    <source>
        <dbReference type="SAM" id="MobiDB-lite"/>
    </source>
</evidence>
<dbReference type="AlphaFoldDB" id="S2L3Q9"/>
<dbReference type="EMBL" id="ASTJ01000025">
    <property type="protein sequence ID" value="EPC02369.1"/>
    <property type="molecule type" value="Genomic_DNA"/>
</dbReference>
<feature type="compositionally biased region" description="Polar residues" evidence="1">
    <location>
        <begin position="117"/>
        <end position="130"/>
    </location>
</feature>
<proteinExistence type="predicted"/>
<organism evidence="2 3">
    <name type="scientific">Litchfieldella anticariensis (strain DSM 16096 / CECT 5854 / CIP 108499 / LMG 22089 / FP35)</name>
    <name type="common">Halomonas anticariensis</name>
    <dbReference type="NCBI Taxonomy" id="1121939"/>
    <lineage>
        <taxon>Bacteria</taxon>
        <taxon>Pseudomonadati</taxon>
        <taxon>Pseudomonadota</taxon>
        <taxon>Gammaproteobacteria</taxon>
        <taxon>Oceanospirillales</taxon>
        <taxon>Halomonadaceae</taxon>
        <taxon>Litchfieldella</taxon>
    </lineage>
</organism>
<accession>S2L3Q9</accession>
<protein>
    <submittedName>
        <fullName evidence="2">Uncharacterized protein</fullName>
    </submittedName>
</protein>